<dbReference type="RefSeq" id="WP_083623205.1">
    <property type="nucleotide sequence ID" value="NZ_LR734875.1"/>
</dbReference>
<dbReference type="Pfam" id="PF13401">
    <property type="entry name" value="AAA_22"/>
    <property type="match status" value="1"/>
</dbReference>
<keyword evidence="3" id="KW-0547">Nucleotide-binding</keyword>
<gene>
    <name evidence="3" type="ORF">PL8927_690170</name>
</gene>
<keyword evidence="3" id="KW-0067">ATP-binding</keyword>
<dbReference type="InterPro" id="IPR049945">
    <property type="entry name" value="AAA_22"/>
</dbReference>
<dbReference type="OrthoDB" id="9086539at2"/>
<sequence>MVIANNRPFPLEILHESTDNKLKYFKDVIVPHRNIRLILEQLLKNAIEPDDALVYLVFGVTGVGKSRLKAEFEKRLLKHFQDEIISNPGSLIVGGIEVDSAEGGKFNYSDYYIQVLESLKEVLIDYKENYGIDLENDNEDNLKGDHEGKNAKALRRTMQKVFLHRQLKAYTLDEAQHLFDVAGGRQINVQMNWLKSIANKTQTVHILFGTYELLKCQQVNGQVGRRSEDYYLPPYYLNKVEDQQEFIKVIKTLQQYLPVENAPQLEENWEYFMEYSIGCVGILKSWWYRALKNALDDQAKTVRMKDFKARELSAGRRKKIKEELEAGERLLASLYNDGNLKKIESTASSSPKKGRRVGERKVGRDLVGINQEG</sequence>
<evidence type="ECO:0000259" key="2">
    <source>
        <dbReference type="Pfam" id="PF13401"/>
    </source>
</evidence>
<dbReference type="SUPFAM" id="SSF52540">
    <property type="entry name" value="P-loop containing nucleoside triphosphate hydrolases"/>
    <property type="match status" value="1"/>
</dbReference>
<comment type="caution">
    <text evidence="3">The sequence shown here is derived from an EMBL/GenBank/DDBJ whole genome shotgun (WGS) entry which is preliminary data.</text>
</comment>
<accession>A0A7Z9DZW1</accession>
<evidence type="ECO:0000313" key="3">
    <source>
        <dbReference type="EMBL" id="VXD20451.1"/>
    </source>
</evidence>
<feature type="domain" description="ORC1/DEAH AAA+ ATPase" evidence="2">
    <location>
        <begin position="52"/>
        <end position="215"/>
    </location>
</feature>
<protein>
    <submittedName>
        <fullName evidence="3">ATP-binding protein</fullName>
    </submittedName>
</protein>
<dbReference type="GO" id="GO:0005524">
    <property type="term" value="F:ATP binding"/>
    <property type="evidence" value="ECO:0007669"/>
    <property type="project" value="UniProtKB-KW"/>
</dbReference>
<dbReference type="EMBL" id="CZCU02000145">
    <property type="protein sequence ID" value="VXD20451.1"/>
    <property type="molecule type" value="Genomic_DNA"/>
</dbReference>
<dbReference type="GO" id="GO:0016887">
    <property type="term" value="F:ATP hydrolysis activity"/>
    <property type="evidence" value="ECO:0007669"/>
    <property type="project" value="InterPro"/>
</dbReference>
<reference evidence="3" key="1">
    <citation type="submission" date="2019-10" db="EMBL/GenBank/DDBJ databases">
        <authorList>
            <consortium name="Genoscope - CEA"/>
            <person name="William W."/>
        </authorList>
    </citation>
    <scope>NUCLEOTIDE SEQUENCE [LARGE SCALE GENOMIC DNA]</scope>
    <source>
        <strain evidence="3">BBR_PRJEB10992</strain>
    </source>
</reference>
<dbReference type="Proteomes" id="UP000184550">
    <property type="component" value="Unassembled WGS sequence"/>
</dbReference>
<evidence type="ECO:0000313" key="4">
    <source>
        <dbReference type="Proteomes" id="UP000184550"/>
    </source>
</evidence>
<name>A0A7Z9DZW1_9CYAN</name>
<organism evidence="3 4">
    <name type="scientific">Planktothrix serta PCC 8927</name>
    <dbReference type="NCBI Taxonomy" id="671068"/>
    <lineage>
        <taxon>Bacteria</taxon>
        <taxon>Bacillati</taxon>
        <taxon>Cyanobacteriota</taxon>
        <taxon>Cyanophyceae</taxon>
        <taxon>Oscillatoriophycideae</taxon>
        <taxon>Oscillatoriales</taxon>
        <taxon>Microcoleaceae</taxon>
        <taxon>Planktothrix</taxon>
    </lineage>
</organism>
<feature type="region of interest" description="Disordered" evidence="1">
    <location>
        <begin position="343"/>
        <end position="373"/>
    </location>
</feature>
<proteinExistence type="predicted"/>
<dbReference type="AlphaFoldDB" id="A0A7Z9DZW1"/>
<evidence type="ECO:0000256" key="1">
    <source>
        <dbReference type="SAM" id="MobiDB-lite"/>
    </source>
</evidence>
<keyword evidence="4" id="KW-1185">Reference proteome</keyword>
<dbReference type="InterPro" id="IPR027417">
    <property type="entry name" value="P-loop_NTPase"/>
</dbReference>